<organism evidence="1 2">
    <name type="scientific">Colletotrichum sublineola</name>
    <name type="common">Sorghum anthracnose fungus</name>
    <dbReference type="NCBI Taxonomy" id="1173701"/>
    <lineage>
        <taxon>Eukaryota</taxon>
        <taxon>Fungi</taxon>
        <taxon>Dikarya</taxon>
        <taxon>Ascomycota</taxon>
        <taxon>Pezizomycotina</taxon>
        <taxon>Sordariomycetes</taxon>
        <taxon>Hypocreomycetidae</taxon>
        <taxon>Glomerellales</taxon>
        <taxon>Glomerellaceae</taxon>
        <taxon>Colletotrichum</taxon>
        <taxon>Colletotrichum graminicola species complex</taxon>
    </lineage>
</organism>
<keyword evidence="2" id="KW-1185">Reference proteome</keyword>
<gene>
    <name evidence="1" type="ORF">CSUB01_00050</name>
</gene>
<protein>
    <submittedName>
        <fullName evidence="1">Uncharacterized protein</fullName>
    </submittedName>
</protein>
<evidence type="ECO:0000313" key="2">
    <source>
        <dbReference type="Proteomes" id="UP000027238"/>
    </source>
</evidence>
<dbReference type="HOGENOM" id="CLU_1427902_0_0_1"/>
<accession>A0A066XU13</accession>
<dbReference type="EMBL" id="JMSE01000001">
    <property type="protein sequence ID" value="KDN72367.1"/>
    <property type="molecule type" value="Genomic_DNA"/>
</dbReference>
<sequence length="190" mass="21069">MDSLVFRIHVHYEASVSHGTGAVYSRLHDRRPCLDPGPSREPIRDVRLHDVDFAARVKDSIGGKDSRADVGSREASGAFRLPPLCFANLSGALFGSSLHPHYDLGFRHAQSSGAVYVPRIHMGWVDHVRSAGFARASSRFFIRIQLVAKDLEPPFDVWAPLEDVESVRYSPWAFAAKYVALRLGEGQSRG</sequence>
<dbReference type="eggNOG" id="ENOG502T5MN">
    <property type="taxonomic scope" value="Eukaryota"/>
</dbReference>
<comment type="caution">
    <text evidence="1">The sequence shown here is derived from an EMBL/GenBank/DDBJ whole genome shotgun (WGS) entry which is preliminary data.</text>
</comment>
<evidence type="ECO:0000313" key="1">
    <source>
        <dbReference type="EMBL" id="KDN72367.1"/>
    </source>
</evidence>
<reference evidence="2" key="1">
    <citation type="journal article" date="2014" name="Genome Announc.">
        <title>Draft genome sequence of Colletotrichum sublineola, a destructive pathogen of cultivated sorghum.</title>
        <authorList>
            <person name="Baroncelli R."/>
            <person name="Sanz-Martin J.M."/>
            <person name="Rech G.E."/>
            <person name="Sukno S.A."/>
            <person name="Thon M.R."/>
        </authorList>
    </citation>
    <scope>NUCLEOTIDE SEQUENCE [LARGE SCALE GENOMIC DNA]</scope>
    <source>
        <strain evidence="2">TX430BB</strain>
    </source>
</reference>
<dbReference type="Proteomes" id="UP000027238">
    <property type="component" value="Unassembled WGS sequence"/>
</dbReference>
<dbReference type="AlphaFoldDB" id="A0A066XU13"/>
<name>A0A066XU13_COLSU</name>
<proteinExistence type="predicted"/>
<dbReference type="OrthoDB" id="10579838at2759"/>